<dbReference type="Pfam" id="PF02519">
    <property type="entry name" value="Auxin_inducible"/>
    <property type="match status" value="1"/>
</dbReference>
<organism evidence="3 4">
    <name type="scientific">Dovyalis caffra</name>
    <dbReference type="NCBI Taxonomy" id="77055"/>
    <lineage>
        <taxon>Eukaryota</taxon>
        <taxon>Viridiplantae</taxon>
        <taxon>Streptophyta</taxon>
        <taxon>Embryophyta</taxon>
        <taxon>Tracheophyta</taxon>
        <taxon>Spermatophyta</taxon>
        <taxon>Magnoliopsida</taxon>
        <taxon>eudicotyledons</taxon>
        <taxon>Gunneridae</taxon>
        <taxon>Pentapetalae</taxon>
        <taxon>rosids</taxon>
        <taxon>fabids</taxon>
        <taxon>Malpighiales</taxon>
        <taxon>Salicaceae</taxon>
        <taxon>Flacourtieae</taxon>
        <taxon>Dovyalis</taxon>
    </lineage>
</organism>
<dbReference type="InterPro" id="IPR003676">
    <property type="entry name" value="SAUR_fam"/>
</dbReference>
<dbReference type="AlphaFoldDB" id="A0AAV1S054"/>
<sequence length="193" mass="21515">MEAKTSTQSITAGTVEKKQNSPMDAQNDTQNAAQSSIETEKSGNVEEKIAIDCKKNVGVVEKSGLASEMTVEAENLGCEGGRWKSKVYAFVGTLHDAKKASEKHSKVEFFRRDIKGSLAVTGSVKTRSGYVAMYVGKEGKRYEVPVKYLSNPVFQELLRRSQHQDLDYKIEGAIRIPHSTAFFDQFLRIMKEK</sequence>
<dbReference type="PANTHER" id="PTHR31374">
    <property type="entry name" value="AUXIN-INDUCED PROTEIN-LIKE-RELATED"/>
    <property type="match status" value="1"/>
</dbReference>
<accession>A0AAV1S054</accession>
<comment type="caution">
    <text evidence="3">The sequence shown here is derived from an EMBL/GenBank/DDBJ whole genome shotgun (WGS) entry which is preliminary data.</text>
</comment>
<keyword evidence="4" id="KW-1185">Reference proteome</keyword>
<proteinExistence type="inferred from homology"/>
<evidence type="ECO:0000313" key="4">
    <source>
        <dbReference type="Proteomes" id="UP001314170"/>
    </source>
</evidence>
<dbReference type="Proteomes" id="UP001314170">
    <property type="component" value="Unassembled WGS sequence"/>
</dbReference>
<dbReference type="PANTHER" id="PTHR31374:SF311">
    <property type="entry name" value="SMALL AUXIN-UP RNA"/>
    <property type="match status" value="1"/>
</dbReference>
<gene>
    <name evidence="3" type="ORF">DCAF_LOCUS16310</name>
</gene>
<name>A0AAV1S054_9ROSI</name>
<dbReference type="GO" id="GO:0009733">
    <property type="term" value="P:response to auxin"/>
    <property type="evidence" value="ECO:0007669"/>
    <property type="project" value="InterPro"/>
</dbReference>
<feature type="compositionally biased region" description="Polar residues" evidence="2">
    <location>
        <begin position="1"/>
        <end position="12"/>
    </location>
</feature>
<protein>
    <submittedName>
        <fullName evidence="3">Uncharacterized protein</fullName>
    </submittedName>
</protein>
<evidence type="ECO:0000256" key="1">
    <source>
        <dbReference type="ARBA" id="ARBA00006974"/>
    </source>
</evidence>
<dbReference type="EMBL" id="CAWUPB010001160">
    <property type="protein sequence ID" value="CAK7341489.1"/>
    <property type="molecule type" value="Genomic_DNA"/>
</dbReference>
<comment type="similarity">
    <text evidence="1">Belongs to the ARG7 family.</text>
</comment>
<feature type="region of interest" description="Disordered" evidence="2">
    <location>
        <begin position="1"/>
        <end position="41"/>
    </location>
</feature>
<evidence type="ECO:0000313" key="3">
    <source>
        <dbReference type="EMBL" id="CAK7341489.1"/>
    </source>
</evidence>
<evidence type="ECO:0000256" key="2">
    <source>
        <dbReference type="SAM" id="MobiDB-lite"/>
    </source>
</evidence>
<reference evidence="3 4" key="1">
    <citation type="submission" date="2024-01" db="EMBL/GenBank/DDBJ databases">
        <authorList>
            <person name="Waweru B."/>
        </authorList>
    </citation>
    <scope>NUCLEOTIDE SEQUENCE [LARGE SCALE GENOMIC DNA]</scope>
</reference>
<feature type="compositionally biased region" description="Polar residues" evidence="2">
    <location>
        <begin position="20"/>
        <end position="37"/>
    </location>
</feature>